<reference evidence="1" key="1">
    <citation type="submission" date="2020-05" db="EMBL/GenBank/DDBJ databases">
        <authorList>
            <person name="Chiriac C."/>
            <person name="Salcher M."/>
            <person name="Ghai R."/>
            <person name="Kavagutti S V."/>
        </authorList>
    </citation>
    <scope>NUCLEOTIDE SEQUENCE</scope>
</reference>
<name>A0A6J6A3G8_9ZZZZ</name>
<evidence type="ECO:0000313" key="1">
    <source>
        <dbReference type="EMBL" id="CAB4347597.1"/>
    </source>
</evidence>
<proteinExistence type="predicted"/>
<dbReference type="AlphaFoldDB" id="A0A6J6A3G8"/>
<accession>A0A6J6A3G8</accession>
<organism evidence="1">
    <name type="scientific">freshwater metagenome</name>
    <dbReference type="NCBI Taxonomy" id="449393"/>
    <lineage>
        <taxon>unclassified sequences</taxon>
        <taxon>metagenomes</taxon>
        <taxon>ecological metagenomes</taxon>
    </lineage>
</organism>
<dbReference type="EMBL" id="CAESAN010000224">
    <property type="protein sequence ID" value="CAB4347597.1"/>
    <property type="molecule type" value="Genomic_DNA"/>
</dbReference>
<gene>
    <name evidence="1" type="ORF">UFOPK3547_01751</name>
</gene>
<protein>
    <submittedName>
        <fullName evidence="1">Unannotated protein</fullName>
    </submittedName>
</protein>
<sequence length="109" mass="11030">MQWPIAAGSGGLACAETSATRSAAASSERPAGSPSVGSLRSGIEMIEPLLLRALTVAIRASLAAAACIRSSHCSATTQSLLRITTSAGANRSKASLQLSTKPRLLSCSM</sequence>